<dbReference type="InterPro" id="IPR015927">
    <property type="entry name" value="Peptidase_S24_S26A/B/C"/>
</dbReference>
<evidence type="ECO:0000313" key="3">
    <source>
        <dbReference type="Proteomes" id="UP000008544"/>
    </source>
</evidence>
<dbReference type="InterPro" id="IPR050077">
    <property type="entry name" value="LexA_repressor"/>
</dbReference>
<reference evidence="3" key="1">
    <citation type="submission" date="2007-10" db="EMBL/GenBank/DDBJ databases">
        <title>Complete sequence of chromosome of Desulforudis audaxviator MP104C.</title>
        <authorList>
            <person name="Copeland A."/>
            <person name="Lucas S."/>
            <person name="Lapidus A."/>
            <person name="Barry K."/>
            <person name="Glavina del Rio T."/>
            <person name="Dalin E."/>
            <person name="Tice H."/>
            <person name="Bruce D."/>
            <person name="Pitluck S."/>
            <person name="Lowry S.R."/>
            <person name="Larimer F."/>
            <person name="Land M.L."/>
            <person name="Hauser L."/>
            <person name="Kyrpides N."/>
            <person name="Ivanova N.N."/>
            <person name="Richardson P."/>
        </authorList>
    </citation>
    <scope>NUCLEOTIDE SEQUENCE [LARGE SCALE GENOMIC DNA]</scope>
    <source>
        <strain evidence="3">MP104C</strain>
    </source>
</reference>
<accession>B1I2F7</accession>
<dbReference type="InterPro" id="IPR001387">
    <property type="entry name" value="Cro/C1-type_HTH"/>
</dbReference>
<protein>
    <submittedName>
        <fullName evidence="2">Putative prophage repressor</fullName>
    </submittedName>
</protein>
<dbReference type="Proteomes" id="UP000008544">
    <property type="component" value="Chromosome"/>
</dbReference>
<dbReference type="CDD" id="cd00093">
    <property type="entry name" value="HTH_XRE"/>
    <property type="match status" value="1"/>
</dbReference>
<evidence type="ECO:0000259" key="1">
    <source>
        <dbReference type="PROSITE" id="PS50943"/>
    </source>
</evidence>
<dbReference type="Gene3D" id="1.10.260.40">
    <property type="entry name" value="lambda repressor-like DNA-binding domains"/>
    <property type="match status" value="1"/>
</dbReference>
<name>B1I2F7_DESAP</name>
<evidence type="ECO:0000313" key="2">
    <source>
        <dbReference type="EMBL" id="ACA59240.1"/>
    </source>
</evidence>
<dbReference type="InterPro" id="IPR039418">
    <property type="entry name" value="LexA-like"/>
</dbReference>
<gene>
    <name evidence="2" type="ordered locus">Daud_0710</name>
</gene>
<dbReference type="Gene3D" id="2.10.109.10">
    <property type="entry name" value="Umud Fragment, subunit A"/>
    <property type="match status" value="1"/>
</dbReference>
<dbReference type="SUPFAM" id="SSF47413">
    <property type="entry name" value="lambda repressor-like DNA-binding domains"/>
    <property type="match status" value="1"/>
</dbReference>
<sequence>MDIGPRIARFRERAGMSQKKLAELAALDRSHISKIESGDTSPSLEALMRICESMGVTLAEFFGSDVQPVPVVAGVVKARIPIRTEDYYEGFLELDKKCRADFAVQVSGDSMVWAGINEGDFALCRRSEVAHNGQMVVAAIENNDWGGTIKYYVNNGKHYLLRSANPEYKDRIMPSNARIVGTVVAILKQPPPSLAETETWITIATGLSEDWGSLATTAHSLGWSPQEIETLVKMMAKVPRQVKDN</sequence>
<dbReference type="MEROPS" id="S24.001"/>
<keyword evidence="3" id="KW-1185">Reference proteome</keyword>
<reference evidence="2 3" key="2">
    <citation type="journal article" date="2008" name="Science">
        <title>Environmental genomics reveals a single-species ecosystem deep within Earth.</title>
        <authorList>
            <person name="Chivian D."/>
            <person name="Brodie E.L."/>
            <person name="Alm E.J."/>
            <person name="Culley D.E."/>
            <person name="Dehal P.S."/>
            <person name="Desantis T.Z."/>
            <person name="Gihring T.M."/>
            <person name="Lapidus A."/>
            <person name="Lin L.H."/>
            <person name="Lowry S.R."/>
            <person name="Moser D.P."/>
            <person name="Richardson P.M."/>
            <person name="Southam G."/>
            <person name="Wanger G."/>
            <person name="Pratt L.M."/>
            <person name="Andersen G.L."/>
            <person name="Hazen T.C."/>
            <person name="Brockman F.J."/>
            <person name="Arkin A.P."/>
            <person name="Onstott T.C."/>
        </authorList>
    </citation>
    <scope>NUCLEOTIDE SEQUENCE [LARGE SCALE GENOMIC DNA]</scope>
    <source>
        <strain evidence="2 3">MP104C</strain>
    </source>
</reference>
<feature type="domain" description="HTH cro/C1-type" evidence="1">
    <location>
        <begin position="7"/>
        <end position="61"/>
    </location>
</feature>
<dbReference type="SMART" id="SM00530">
    <property type="entry name" value="HTH_XRE"/>
    <property type="match status" value="1"/>
</dbReference>
<dbReference type="SUPFAM" id="SSF51306">
    <property type="entry name" value="LexA/Signal peptidase"/>
    <property type="match status" value="1"/>
</dbReference>
<dbReference type="PROSITE" id="PS50943">
    <property type="entry name" value="HTH_CROC1"/>
    <property type="match status" value="1"/>
</dbReference>
<dbReference type="eggNOG" id="COG1974">
    <property type="taxonomic scope" value="Bacteria"/>
</dbReference>
<dbReference type="AlphaFoldDB" id="B1I2F7"/>
<dbReference type="STRING" id="477974.Daud_0710"/>
<dbReference type="KEGG" id="dau:Daud_0710"/>
<dbReference type="Pfam" id="PF01381">
    <property type="entry name" value="HTH_3"/>
    <property type="match status" value="1"/>
</dbReference>
<dbReference type="EMBL" id="CP000860">
    <property type="protein sequence ID" value="ACA59240.1"/>
    <property type="molecule type" value="Genomic_DNA"/>
</dbReference>
<dbReference type="InterPro" id="IPR036286">
    <property type="entry name" value="LexA/Signal_pep-like_sf"/>
</dbReference>
<dbReference type="PANTHER" id="PTHR33516:SF2">
    <property type="entry name" value="LEXA REPRESSOR-RELATED"/>
    <property type="match status" value="1"/>
</dbReference>
<organism evidence="2 3">
    <name type="scientific">Desulforudis audaxviator (strain MP104C)</name>
    <dbReference type="NCBI Taxonomy" id="477974"/>
    <lineage>
        <taxon>Bacteria</taxon>
        <taxon>Bacillati</taxon>
        <taxon>Bacillota</taxon>
        <taxon>Clostridia</taxon>
        <taxon>Thermoanaerobacterales</taxon>
        <taxon>Candidatus Desulforudaceae</taxon>
        <taxon>Candidatus Desulforudis</taxon>
    </lineage>
</organism>
<dbReference type="Pfam" id="PF00717">
    <property type="entry name" value="Peptidase_S24"/>
    <property type="match status" value="1"/>
</dbReference>
<dbReference type="CDD" id="cd06529">
    <property type="entry name" value="S24_LexA-like"/>
    <property type="match status" value="1"/>
</dbReference>
<dbReference type="PANTHER" id="PTHR33516">
    <property type="entry name" value="LEXA REPRESSOR"/>
    <property type="match status" value="1"/>
</dbReference>
<dbReference type="InterPro" id="IPR010982">
    <property type="entry name" value="Lambda_DNA-bd_dom_sf"/>
</dbReference>
<proteinExistence type="predicted"/>
<dbReference type="GO" id="GO:0003677">
    <property type="term" value="F:DNA binding"/>
    <property type="evidence" value="ECO:0007669"/>
    <property type="project" value="InterPro"/>
</dbReference>
<dbReference type="HOGENOM" id="CLU_066192_1_1_9"/>